<evidence type="ECO:0000313" key="3">
    <source>
        <dbReference type="Proteomes" id="UP000050525"/>
    </source>
</evidence>
<dbReference type="AlphaFoldDB" id="A0A151PCP2"/>
<keyword evidence="3" id="KW-1185">Reference proteome</keyword>
<dbReference type="PROSITE" id="PS50878">
    <property type="entry name" value="RT_POL"/>
    <property type="match status" value="1"/>
</dbReference>
<gene>
    <name evidence="2" type="ORF">Y1Q_0014459</name>
</gene>
<dbReference type="Pfam" id="PF00078">
    <property type="entry name" value="RVT_1"/>
    <property type="match status" value="1"/>
</dbReference>
<sequence>MALDNARKTRKQCEMGGLDISNAFSSMLHRHILGTLRELSLPDGVVNPVQELYDRCTMTVRNTDRDTNKIPIQSEVRQGCPLSPTIFNLAMEPLLQAMAGGPSGLNLYSQKLNVLAYANDLVLLTNDAAQLQQMLDMASEAARWMGLCFNITKYTSLHINGRQKSHVLDSTLMIQGQAMRHLHDSKAYCHLGMPTGHQTR</sequence>
<feature type="domain" description="Reverse transcriptase" evidence="1">
    <location>
        <begin position="1"/>
        <end position="179"/>
    </location>
</feature>
<dbReference type="InterPro" id="IPR000477">
    <property type="entry name" value="RT_dom"/>
</dbReference>
<dbReference type="Proteomes" id="UP000050525">
    <property type="component" value="Unassembled WGS sequence"/>
</dbReference>
<dbReference type="EMBL" id="AKHW03000487">
    <property type="protein sequence ID" value="KYO46876.1"/>
    <property type="molecule type" value="Genomic_DNA"/>
</dbReference>
<accession>A0A151PCP2</accession>
<dbReference type="InterPro" id="IPR043502">
    <property type="entry name" value="DNA/RNA_pol_sf"/>
</dbReference>
<dbReference type="PANTHER" id="PTHR47027">
    <property type="entry name" value="REVERSE TRANSCRIPTASE DOMAIN-CONTAINING PROTEIN"/>
    <property type="match status" value="1"/>
</dbReference>
<evidence type="ECO:0000313" key="2">
    <source>
        <dbReference type="EMBL" id="KYO46876.1"/>
    </source>
</evidence>
<name>A0A151PCP2_ALLMI</name>
<evidence type="ECO:0000259" key="1">
    <source>
        <dbReference type="PROSITE" id="PS50878"/>
    </source>
</evidence>
<protein>
    <recommendedName>
        <fullName evidence="1">Reverse transcriptase domain-containing protein</fullName>
    </recommendedName>
</protein>
<dbReference type="SUPFAM" id="SSF56672">
    <property type="entry name" value="DNA/RNA polymerases"/>
    <property type="match status" value="1"/>
</dbReference>
<dbReference type="PANTHER" id="PTHR47027:SF20">
    <property type="entry name" value="REVERSE TRANSCRIPTASE-LIKE PROTEIN WITH RNA-DIRECTED DNA POLYMERASE DOMAIN"/>
    <property type="match status" value="1"/>
</dbReference>
<organism evidence="2 3">
    <name type="scientific">Alligator mississippiensis</name>
    <name type="common">American alligator</name>
    <dbReference type="NCBI Taxonomy" id="8496"/>
    <lineage>
        <taxon>Eukaryota</taxon>
        <taxon>Metazoa</taxon>
        <taxon>Chordata</taxon>
        <taxon>Craniata</taxon>
        <taxon>Vertebrata</taxon>
        <taxon>Euteleostomi</taxon>
        <taxon>Archelosauria</taxon>
        <taxon>Archosauria</taxon>
        <taxon>Crocodylia</taxon>
        <taxon>Alligatoridae</taxon>
        <taxon>Alligatorinae</taxon>
        <taxon>Alligator</taxon>
    </lineage>
</organism>
<reference evidence="2 3" key="1">
    <citation type="journal article" date="2012" name="Genome Biol.">
        <title>Sequencing three crocodilian genomes to illuminate the evolution of archosaurs and amniotes.</title>
        <authorList>
            <person name="St John J.A."/>
            <person name="Braun E.L."/>
            <person name="Isberg S.R."/>
            <person name="Miles L.G."/>
            <person name="Chong A.Y."/>
            <person name="Gongora J."/>
            <person name="Dalzell P."/>
            <person name="Moran C."/>
            <person name="Bed'hom B."/>
            <person name="Abzhanov A."/>
            <person name="Burgess S.C."/>
            <person name="Cooksey A.M."/>
            <person name="Castoe T.A."/>
            <person name="Crawford N.G."/>
            <person name="Densmore L.D."/>
            <person name="Drew J.C."/>
            <person name="Edwards S.V."/>
            <person name="Faircloth B.C."/>
            <person name="Fujita M.K."/>
            <person name="Greenwold M.J."/>
            <person name="Hoffmann F.G."/>
            <person name="Howard J.M."/>
            <person name="Iguchi T."/>
            <person name="Janes D.E."/>
            <person name="Khan S.Y."/>
            <person name="Kohno S."/>
            <person name="de Koning A.J."/>
            <person name="Lance S.L."/>
            <person name="McCarthy F.M."/>
            <person name="McCormack J.E."/>
            <person name="Merchant M.E."/>
            <person name="Peterson D.G."/>
            <person name="Pollock D.D."/>
            <person name="Pourmand N."/>
            <person name="Raney B.J."/>
            <person name="Roessler K.A."/>
            <person name="Sanford J.R."/>
            <person name="Sawyer R.H."/>
            <person name="Schmidt C.J."/>
            <person name="Triplett E.W."/>
            <person name="Tuberville T.D."/>
            <person name="Venegas-Anaya M."/>
            <person name="Howard J.T."/>
            <person name="Jarvis E.D."/>
            <person name="Guillette L.J.Jr."/>
            <person name="Glenn T.C."/>
            <person name="Green R.E."/>
            <person name="Ray D.A."/>
        </authorList>
    </citation>
    <scope>NUCLEOTIDE SEQUENCE [LARGE SCALE GENOMIC DNA]</scope>
    <source>
        <strain evidence="2">KSC_2009_1</strain>
    </source>
</reference>
<comment type="caution">
    <text evidence="2">The sequence shown here is derived from an EMBL/GenBank/DDBJ whole genome shotgun (WGS) entry which is preliminary data.</text>
</comment>
<proteinExistence type="predicted"/>